<reference evidence="10" key="1">
    <citation type="submission" date="2018-03" db="EMBL/GenBank/DDBJ databases">
        <title>Genome sequencing of Melaminivora sp. strain SC2-7.</title>
        <authorList>
            <person name="Kim S.-J."/>
            <person name="Heo J."/>
            <person name="Ahn J.-H."/>
            <person name="Kwon S.-W."/>
        </authorList>
    </citation>
    <scope>NUCLEOTIDE SEQUENCE [LARGE SCALE GENOMIC DNA]</scope>
    <source>
        <strain evidence="10">SC2-7</strain>
    </source>
</reference>
<keyword evidence="2 6" id="KW-0349">Heme</keyword>
<dbReference type="InterPro" id="IPR036909">
    <property type="entry name" value="Cyt_c-like_dom_sf"/>
</dbReference>
<evidence type="ECO:0000256" key="5">
    <source>
        <dbReference type="ARBA" id="ARBA00023004"/>
    </source>
</evidence>
<dbReference type="EMBL" id="CP027792">
    <property type="protein sequence ID" value="AVP58476.1"/>
    <property type="molecule type" value="Genomic_DNA"/>
</dbReference>
<accession>A0A2P1NN96</accession>
<dbReference type="PANTHER" id="PTHR33751:SF9">
    <property type="entry name" value="CYTOCHROME C4"/>
    <property type="match status" value="1"/>
</dbReference>
<keyword evidence="3 6" id="KW-0479">Metal-binding</keyword>
<gene>
    <name evidence="9" type="ORF">C7H73_12930</name>
</gene>
<keyword evidence="4" id="KW-0249">Electron transport</keyword>
<evidence type="ECO:0000259" key="8">
    <source>
        <dbReference type="PROSITE" id="PS51007"/>
    </source>
</evidence>
<evidence type="ECO:0000256" key="4">
    <source>
        <dbReference type="ARBA" id="ARBA00022982"/>
    </source>
</evidence>
<feature type="chain" id="PRO_5015117324" description="Cytochrome c domain-containing protein" evidence="7">
    <location>
        <begin position="26"/>
        <end position="108"/>
    </location>
</feature>
<keyword evidence="7" id="KW-0732">Signal</keyword>
<evidence type="ECO:0000256" key="6">
    <source>
        <dbReference type="PROSITE-ProRule" id="PRU00433"/>
    </source>
</evidence>
<dbReference type="InterPro" id="IPR050597">
    <property type="entry name" value="Cytochrome_c_Oxidase_Subunit"/>
</dbReference>
<dbReference type="PROSITE" id="PS51007">
    <property type="entry name" value="CYTC"/>
    <property type="match status" value="1"/>
</dbReference>
<dbReference type="GO" id="GO:0009055">
    <property type="term" value="F:electron transfer activity"/>
    <property type="evidence" value="ECO:0007669"/>
    <property type="project" value="InterPro"/>
</dbReference>
<name>A0A2P1NN96_9BURK</name>
<protein>
    <recommendedName>
        <fullName evidence="8">Cytochrome c domain-containing protein</fullName>
    </recommendedName>
</protein>
<dbReference type="Proteomes" id="UP000241829">
    <property type="component" value="Chromosome"/>
</dbReference>
<keyword evidence="1" id="KW-0813">Transport</keyword>
<feature type="signal peptide" evidence="7">
    <location>
        <begin position="1"/>
        <end position="25"/>
    </location>
</feature>
<evidence type="ECO:0000256" key="2">
    <source>
        <dbReference type="ARBA" id="ARBA00022617"/>
    </source>
</evidence>
<dbReference type="SUPFAM" id="SSF46626">
    <property type="entry name" value="Cytochrome c"/>
    <property type="match status" value="1"/>
</dbReference>
<dbReference type="GO" id="GO:0046872">
    <property type="term" value="F:metal ion binding"/>
    <property type="evidence" value="ECO:0007669"/>
    <property type="project" value="UniProtKB-KW"/>
</dbReference>
<dbReference type="InterPro" id="IPR009056">
    <property type="entry name" value="Cyt_c-like_dom"/>
</dbReference>
<dbReference type="Gene3D" id="1.10.760.10">
    <property type="entry name" value="Cytochrome c-like domain"/>
    <property type="match status" value="1"/>
</dbReference>
<evidence type="ECO:0000256" key="3">
    <source>
        <dbReference type="ARBA" id="ARBA00022723"/>
    </source>
</evidence>
<evidence type="ECO:0000313" key="9">
    <source>
        <dbReference type="EMBL" id="AVP58476.1"/>
    </source>
</evidence>
<organism evidence="9 10">
    <name type="scientific">Pulveribacter suum</name>
    <dbReference type="NCBI Taxonomy" id="2116657"/>
    <lineage>
        <taxon>Bacteria</taxon>
        <taxon>Pseudomonadati</taxon>
        <taxon>Pseudomonadota</taxon>
        <taxon>Betaproteobacteria</taxon>
        <taxon>Burkholderiales</taxon>
        <taxon>Comamonadaceae</taxon>
        <taxon>Pulveribacter</taxon>
    </lineage>
</organism>
<evidence type="ECO:0000256" key="7">
    <source>
        <dbReference type="SAM" id="SignalP"/>
    </source>
</evidence>
<proteinExistence type="predicted"/>
<dbReference type="GO" id="GO:0020037">
    <property type="term" value="F:heme binding"/>
    <property type="evidence" value="ECO:0007669"/>
    <property type="project" value="InterPro"/>
</dbReference>
<dbReference type="Pfam" id="PF00034">
    <property type="entry name" value="Cytochrom_C"/>
    <property type="match status" value="1"/>
</dbReference>
<sequence>MPPLSLPLHRALWLALLLASPCASAQPGALDAAVLAGTCFNCHGTDGRSTGTIPSLQGRSAVELRQRLQAFQHGQAPDATVMTRLMKGYDDAQVEALAQWFARTGGQR</sequence>
<keyword evidence="10" id="KW-1185">Reference proteome</keyword>
<evidence type="ECO:0000313" key="10">
    <source>
        <dbReference type="Proteomes" id="UP000241829"/>
    </source>
</evidence>
<evidence type="ECO:0000256" key="1">
    <source>
        <dbReference type="ARBA" id="ARBA00022448"/>
    </source>
</evidence>
<dbReference type="KEGG" id="melm:C7H73_12930"/>
<dbReference type="RefSeq" id="WP_106847024.1">
    <property type="nucleotide sequence ID" value="NZ_CP027792.1"/>
</dbReference>
<dbReference type="PANTHER" id="PTHR33751">
    <property type="entry name" value="CBB3-TYPE CYTOCHROME C OXIDASE SUBUNIT FIXP"/>
    <property type="match status" value="1"/>
</dbReference>
<keyword evidence="5 6" id="KW-0408">Iron</keyword>
<dbReference type="OrthoDB" id="8526831at2"/>
<dbReference type="AlphaFoldDB" id="A0A2P1NN96"/>
<feature type="domain" description="Cytochrome c" evidence="8">
    <location>
        <begin position="23"/>
        <end position="105"/>
    </location>
</feature>